<proteinExistence type="predicted"/>
<dbReference type="Pfam" id="PF06031">
    <property type="entry name" value="SERTA"/>
    <property type="match status" value="1"/>
</dbReference>
<reference evidence="3 4" key="1">
    <citation type="journal article" date="2023" name="Arcadia Sci">
        <title>De novo assembly of a long-read Amblyomma americanum tick genome.</title>
        <authorList>
            <person name="Chou S."/>
            <person name="Poskanzer K.E."/>
            <person name="Rollins M."/>
            <person name="Thuy-Boun P.S."/>
        </authorList>
    </citation>
    <scope>NUCLEOTIDE SEQUENCE [LARGE SCALE GENOMIC DNA]</scope>
    <source>
        <strain evidence="3">F_SG_1</strain>
        <tissue evidence="3">Salivary glands</tissue>
    </source>
</reference>
<keyword evidence="4" id="KW-1185">Reference proteome</keyword>
<feature type="compositionally biased region" description="Low complexity" evidence="1">
    <location>
        <begin position="131"/>
        <end position="142"/>
    </location>
</feature>
<dbReference type="Proteomes" id="UP001321473">
    <property type="component" value="Unassembled WGS sequence"/>
</dbReference>
<dbReference type="PANTHER" id="PTHR16277:SF7">
    <property type="entry name" value="RE12330P"/>
    <property type="match status" value="1"/>
</dbReference>
<feature type="compositionally biased region" description="Basic residues" evidence="1">
    <location>
        <begin position="218"/>
        <end position="233"/>
    </location>
</feature>
<protein>
    <recommendedName>
        <fullName evidence="2">SERTA domain-containing protein</fullName>
    </recommendedName>
</protein>
<evidence type="ECO:0000256" key="1">
    <source>
        <dbReference type="SAM" id="MobiDB-lite"/>
    </source>
</evidence>
<evidence type="ECO:0000313" key="4">
    <source>
        <dbReference type="Proteomes" id="UP001321473"/>
    </source>
</evidence>
<dbReference type="PANTHER" id="PTHR16277">
    <property type="entry name" value="CELL DIVISION CYCLE ASSOCIATED PROTEIN 4/SERTA DOMAIN-CONTAINING PROTEIN 2"/>
    <property type="match status" value="1"/>
</dbReference>
<organism evidence="3 4">
    <name type="scientific">Amblyomma americanum</name>
    <name type="common">Lone star tick</name>
    <dbReference type="NCBI Taxonomy" id="6943"/>
    <lineage>
        <taxon>Eukaryota</taxon>
        <taxon>Metazoa</taxon>
        <taxon>Ecdysozoa</taxon>
        <taxon>Arthropoda</taxon>
        <taxon>Chelicerata</taxon>
        <taxon>Arachnida</taxon>
        <taxon>Acari</taxon>
        <taxon>Parasitiformes</taxon>
        <taxon>Ixodida</taxon>
        <taxon>Ixodoidea</taxon>
        <taxon>Ixodidae</taxon>
        <taxon>Amblyomminae</taxon>
        <taxon>Amblyomma</taxon>
    </lineage>
</organism>
<dbReference type="PROSITE" id="PS51053">
    <property type="entry name" value="SERTA"/>
    <property type="match status" value="1"/>
</dbReference>
<gene>
    <name evidence="3" type="ORF">V5799_011012</name>
</gene>
<sequence length="491" mass="50661">MPSDLSTILVDRSQGPSRILACAPRPAAVGAEFRVCPSCPQELAPGRRRTALCRYPPLSGGGRAFVPWTSAPRPRGAAFAPSAAAPVAPPFHVSAMFSEAQPRGIKRKAHSLDDFSDGGVDEEEDDEEDSSSSSSCSSASSTTGGGSSGDDARSYSRRHHVVFNMSLCKLARFRQAADPSLLRSVLVCNTLRALERDMRPPRGPEPALPASSPSSPHHSPHHHHHHSPHHHHLNGAAIGGGGHHLPPHQPYGAATPFHNGDDYDRSCPPGDSGGRLTPFLRPEPASGPPPAPLWTEEDRLPSLNWSSVLNFGNGAAPVTPPAPSVAEPVSSACGVGEPGCGAAPAPLYTLLPAHNSPAAMVVTSSTSVAASAVLQTSSCSSSSSSSSVASSSGGSSSDEIFGDIDLSLYDFDLLSPLSPPHVKLAPVSAEDLMRSLAASQQQAADCVVTTTAASPSAATCQLVASSGQQVSFGYKGLMGCSAEDHVATVMS</sequence>
<evidence type="ECO:0000259" key="2">
    <source>
        <dbReference type="PROSITE" id="PS51053"/>
    </source>
</evidence>
<dbReference type="InterPro" id="IPR052262">
    <property type="entry name" value="E2F-SERTA_domain_protein"/>
</dbReference>
<feature type="domain" description="SERTA" evidence="2">
    <location>
        <begin position="155"/>
        <end position="202"/>
    </location>
</feature>
<dbReference type="GO" id="GO:0005634">
    <property type="term" value="C:nucleus"/>
    <property type="evidence" value="ECO:0007669"/>
    <property type="project" value="TreeGrafter"/>
</dbReference>
<evidence type="ECO:0000313" key="3">
    <source>
        <dbReference type="EMBL" id="KAK8774479.1"/>
    </source>
</evidence>
<dbReference type="EMBL" id="JARKHS020015377">
    <property type="protein sequence ID" value="KAK8774479.1"/>
    <property type="molecule type" value="Genomic_DNA"/>
</dbReference>
<feature type="region of interest" description="Disordered" evidence="1">
    <location>
        <begin position="378"/>
        <end position="397"/>
    </location>
</feature>
<comment type="caution">
    <text evidence="3">The sequence shown here is derived from an EMBL/GenBank/DDBJ whole genome shotgun (WGS) entry which is preliminary data.</text>
</comment>
<name>A0AAQ4EI46_AMBAM</name>
<dbReference type="AlphaFoldDB" id="A0AAQ4EI46"/>
<feature type="region of interest" description="Disordered" evidence="1">
    <location>
        <begin position="108"/>
        <end position="153"/>
    </location>
</feature>
<feature type="region of interest" description="Disordered" evidence="1">
    <location>
        <begin position="197"/>
        <end position="295"/>
    </location>
</feature>
<accession>A0AAQ4EI46</accession>
<feature type="compositionally biased region" description="Acidic residues" evidence="1">
    <location>
        <begin position="114"/>
        <end position="130"/>
    </location>
</feature>
<dbReference type="InterPro" id="IPR009263">
    <property type="entry name" value="SERTA_dom"/>
</dbReference>